<evidence type="ECO:0000256" key="4">
    <source>
        <dbReference type="ARBA" id="ARBA00024433"/>
    </source>
</evidence>
<dbReference type="InterPro" id="IPR003591">
    <property type="entry name" value="Leu-rich_rpt_typical-subtyp"/>
</dbReference>
<evidence type="ECO:0000313" key="6">
    <source>
        <dbReference type="EMBL" id="UYV61847.1"/>
    </source>
</evidence>
<accession>A0ABY6JYT2</accession>
<dbReference type="SMART" id="SM00369">
    <property type="entry name" value="LRR_TYP"/>
    <property type="match status" value="2"/>
</dbReference>
<evidence type="ECO:0000256" key="3">
    <source>
        <dbReference type="ARBA" id="ARBA00022737"/>
    </source>
</evidence>
<evidence type="ECO:0000256" key="2">
    <source>
        <dbReference type="ARBA" id="ARBA00022614"/>
    </source>
</evidence>
<name>A0ABY6JYT2_9ARAC</name>
<dbReference type="Pfam" id="PF14580">
    <property type="entry name" value="LRR_9"/>
    <property type="match status" value="1"/>
</dbReference>
<evidence type="ECO:0000313" key="5">
    <source>
        <dbReference type="EMBL" id="UYV61844.1"/>
    </source>
</evidence>
<dbReference type="PANTHER" id="PTHR45973:SF8">
    <property type="entry name" value="LEUCINE-RICH REPEAT-CONTAINING PROTEIN 49"/>
    <property type="match status" value="1"/>
</dbReference>
<gene>
    <name evidence="5" type="ORF">LAZ67_1006837</name>
    <name evidence="6" type="ORF">LAZ67_1006842</name>
</gene>
<keyword evidence="7" id="KW-1185">Reference proteome</keyword>
<reference evidence="5 7" key="1">
    <citation type="submission" date="2022-01" db="EMBL/GenBank/DDBJ databases">
        <title>A chromosomal length assembly of Cordylochernes scorpioides.</title>
        <authorList>
            <person name="Zeh D."/>
            <person name="Zeh J."/>
        </authorList>
    </citation>
    <scope>NUCLEOTIDE SEQUENCE [LARGE SCALE GENOMIC DNA]</scope>
    <source>
        <strain evidence="5">IN4F17</strain>
        <tissue evidence="5">Whole Body</tissue>
    </source>
</reference>
<dbReference type="PROSITE" id="PS51450">
    <property type="entry name" value="LRR"/>
    <property type="match status" value="1"/>
</dbReference>
<comment type="function">
    <text evidence="1">Cilium-specific protein required for cilia structures.</text>
</comment>
<dbReference type="Gene3D" id="3.80.10.10">
    <property type="entry name" value="Ribonuclease Inhibitor"/>
    <property type="match status" value="2"/>
</dbReference>
<dbReference type="SUPFAM" id="SSF52075">
    <property type="entry name" value="Outer arm dynein light chain 1"/>
    <property type="match status" value="1"/>
</dbReference>
<dbReference type="Proteomes" id="UP001235939">
    <property type="component" value="Chromosome 01"/>
</dbReference>
<dbReference type="InterPro" id="IPR032675">
    <property type="entry name" value="LRR_dom_sf"/>
</dbReference>
<evidence type="ECO:0000256" key="1">
    <source>
        <dbReference type="ARBA" id="ARBA00003843"/>
    </source>
</evidence>
<evidence type="ECO:0000313" key="7">
    <source>
        <dbReference type="Proteomes" id="UP001235939"/>
    </source>
</evidence>
<sequence length="495" mass="55267">MWQISQVQGLGHLGFLRVLNLSSNQVESVGEEMNGLVSLVELNLSRNQLQHLTELTPLPKLQRFFLGYNLIDSFESISCILKMPKLMELHLEGCPLSSRSNYRHFLLSHLVHLRFLDYRRVLDEEKRSAQSIMKKEEIKRQEELRMTRIKENKSKAIQNAREVWEGKKEAPAAGGELLDKPSLLSLPPEDYDEEEDNLCPFCEGTQPFCEFCSASHRGSTGELPKVWKKNLRKDSSKLLKCLKKSVCVGLPAVPRNVIVSERDVADPVLCHLADLDAAGTLSLYGGGSMGAVLDYPWHPQTLASVHCLAFHFIPFDRLAPQLTRLKAHFYNISHLWFTCCGISSLPHINALSPVACGLQTLHISEEGNLITELSFWKPYTVFRLPGLKLLNGQPVGSAELGAAEELFGGLANHTLLQLPKYRLAAMLNNPRVRQQVACEKGYSPLPQQRSSEVANPDLLIKAALTYTPQLAPPPLAVGFFGKSLGIISLFNILEC</sequence>
<keyword evidence="3" id="KW-0677">Repeat</keyword>
<organism evidence="5 7">
    <name type="scientific">Cordylochernes scorpioides</name>
    <dbReference type="NCBI Taxonomy" id="51811"/>
    <lineage>
        <taxon>Eukaryota</taxon>
        <taxon>Metazoa</taxon>
        <taxon>Ecdysozoa</taxon>
        <taxon>Arthropoda</taxon>
        <taxon>Chelicerata</taxon>
        <taxon>Arachnida</taxon>
        <taxon>Pseudoscorpiones</taxon>
        <taxon>Cheliferoidea</taxon>
        <taxon>Chernetidae</taxon>
        <taxon>Cordylochernes</taxon>
    </lineage>
</organism>
<dbReference type="EMBL" id="CP092863">
    <property type="protein sequence ID" value="UYV61847.1"/>
    <property type="molecule type" value="Genomic_DNA"/>
</dbReference>
<keyword evidence="2" id="KW-0433">Leucine-rich repeat</keyword>
<dbReference type="EMBL" id="CP092863">
    <property type="protein sequence ID" value="UYV61844.1"/>
    <property type="molecule type" value="Genomic_DNA"/>
</dbReference>
<protein>
    <recommendedName>
        <fullName evidence="4">Dynein axonemal assembly factor 1 homolog</fullName>
    </recommendedName>
</protein>
<proteinExistence type="predicted"/>
<dbReference type="InterPro" id="IPR001611">
    <property type="entry name" value="Leu-rich_rpt"/>
</dbReference>
<dbReference type="InterPro" id="IPR050576">
    <property type="entry name" value="Cilia_flagella_integrity"/>
</dbReference>
<dbReference type="PANTHER" id="PTHR45973">
    <property type="entry name" value="PROTEIN PHOSPHATASE 1 REGULATORY SUBUNIT SDS22-RELATED"/>
    <property type="match status" value="1"/>
</dbReference>
<dbReference type="SUPFAM" id="SSF52058">
    <property type="entry name" value="L domain-like"/>
    <property type="match status" value="1"/>
</dbReference>